<proteinExistence type="predicted"/>
<evidence type="ECO:0000313" key="2">
    <source>
        <dbReference type="EMBL" id="GBG34988.1"/>
    </source>
</evidence>
<dbReference type="EMBL" id="BEYU01000244">
    <property type="protein sequence ID" value="GBG34988.1"/>
    <property type="molecule type" value="Genomic_DNA"/>
</dbReference>
<feature type="region of interest" description="Disordered" evidence="1">
    <location>
        <begin position="243"/>
        <end position="296"/>
    </location>
</feature>
<dbReference type="Proteomes" id="UP000241890">
    <property type="component" value="Unassembled WGS sequence"/>
</dbReference>
<dbReference type="InParanoid" id="A0A2R5GYU8"/>
<name>A0A2R5GYU8_9STRA</name>
<dbReference type="AlphaFoldDB" id="A0A2R5GYU8"/>
<feature type="compositionally biased region" description="Basic residues" evidence="1">
    <location>
        <begin position="278"/>
        <end position="296"/>
    </location>
</feature>
<keyword evidence="3" id="KW-1185">Reference proteome</keyword>
<evidence type="ECO:0000256" key="1">
    <source>
        <dbReference type="SAM" id="MobiDB-lite"/>
    </source>
</evidence>
<protein>
    <submittedName>
        <fullName evidence="2">Uncharacterized protein</fullName>
    </submittedName>
</protein>
<evidence type="ECO:0000313" key="3">
    <source>
        <dbReference type="Proteomes" id="UP000241890"/>
    </source>
</evidence>
<accession>A0A2R5GYU8</accession>
<gene>
    <name evidence="2" type="ORF">FCC1311_112102</name>
</gene>
<organism evidence="2 3">
    <name type="scientific">Hondaea fermentalgiana</name>
    <dbReference type="NCBI Taxonomy" id="2315210"/>
    <lineage>
        <taxon>Eukaryota</taxon>
        <taxon>Sar</taxon>
        <taxon>Stramenopiles</taxon>
        <taxon>Bigyra</taxon>
        <taxon>Labyrinthulomycetes</taxon>
        <taxon>Thraustochytrida</taxon>
        <taxon>Thraustochytriidae</taxon>
        <taxon>Hondaea</taxon>
    </lineage>
</organism>
<reference evidence="2 3" key="1">
    <citation type="submission" date="2017-12" db="EMBL/GenBank/DDBJ databases">
        <title>Sequencing, de novo assembly and annotation of complete genome of a new Thraustochytrid species, strain FCC1311.</title>
        <authorList>
            <person name="Sedici K."/>
            <person name="Godart F."/>
            <person name="Aiese Cigliano R."/>
            <person name="Sanseverino W."/>
            <person name="Barakat M."/>
            <person name="Ortet P."/>
            <person name="Marechal E."/>
            <person name="Cagnac O."/>
            <person name="Amato A."/>
        </authorList>
    </citation>
    <scope>NUCLEOTIDE SEQUENCE [LARGE SCALE GENOMIC DNA]</scope>
</reference>
<sequence>MSGSEQFTEEDKEYLVDEFRRNLQHNTKLVSLFKSKLDPRPERTAERIAKWLELADAVEEDLVWVGLHLSALGEIDLSDHVPEKSRLSERACHLALESFNAAWTMFKVHFRPRNTLRRDMLVSDEIFTVKIKFTIRRVLEDFVAFTEAERRGKAEGAEANAKTKVKVKIDGASAERKAEAVSQAKKVMEKYKGIARKTARQPLSGKEQGALWLDRIEKLHLREDFSDDFLRRRADAKQAGEVYSQYDQAAASEEQEQEEDDGAAAGASAKESSDGKTNNKKKNTDRKKKKKKKKKN</sequence>
<comment type="caution">
    <text evidence="2">The sequence shown here is derived from an EMBL/GenBank/DDBJ whole genome shotgun (WGS) entry which is preliminary data.</text>
</comment>
<feature type="compositionally biased region" description="Acidic residues" evidence="1">
    <location>
        <begin position="253"/>
        <end position="262"/>
    </location>
</feature>